<evidence type="ECO:0000256" key="8">
    <source>
        <dbReference type="ARBA" id="ARBA00022679"/>
    </source>
</evidence>
<dbReference type="AlphaFoldDB" id="A0AAD7UFL8"/>
<proteinExistence type="inferred from homology"/>
<dbReference type="GO" id="GO:0005829">
    <property type="term" value="C:cytosol"/>
    <property type="evidence" value="ECO:0007669"/>
    <property type="project" value="TreeGrafter"/>
</dbReference>
<evidence type="ECO:0000256" key="3">
    <source>
        <dbReference type="ARBA" id="ARBA00004669"/>
    </source>
</evidence>
<dbReference type="NCBIfam" id="TIGR01203">
    <property type="entry name" value="HGPRTase"/>
    <property type="match status" value="1"/>
</dbReference>
<evidence type="ECO:0000256" key="6">
    <source>
        <dbReference type="ARBA" id="ARBA00022490"/>
    </source>
</evidence>
<feature type="domain" description="Phosphoribosyltransferase" evidence="14">
    <location>
        <begin position="2"/>
        <end position="124"/>
    </location>
</feature>
<evidence type="ECO:0000256" key="12">
    <source>
        <dbReference type="ARBA" id="ARBA00022842"/>
    </source>
</evidence>
<dbReference type="GO" id="GO:0000287">
    <property type="term" value="F:magnesium ion binding"/>
    <property type="evidence" value="ECO:0007669"/>
    <property type="project" value="TreeGrafter"/>
</dbReference>
<keyword evidence="11 13" id="KW-0547">Nucleotide-binding</keyword>
<evidence type="ECO:0000256" key="13">
    <source>
        <dbReference type="RuleBase" id="RU364099"/>
    </source>
</evidence>
<evidence type="ECO:0000256" key="7">
    <source>
        <dbReference type="ARBA" id="ARBA00022676"/>
    </source>
</evidence>
<dbReference type="EMBL" id="JAQMWT010000322">
    <property type="protein sequence ID" value="KAJ8604829.1"/>
    <property type="molecule type" value="Genomic_DNA"/>
</dbReference>
<keyword evidence="7 13" id="KW-0328">Glycosyltransferase</keyword>
<dbReference type="Pfam" id="PF00156">
    <property type="entry name" value="Pribosyltran"/>
    <property type="match status" value="1"/>
</dbReference>
<accession>A0AAD7UFL8</accession>
<dbReference type="SUPFAM" id="SSF53271">
    <property type="entry name" value="PRTase-like"/>
    <property type="match status" value="1"/>
</dbReference>
<evidence type="ECO:0000256" key="4">
    <source>
        <dbReference type="ARBA" id="ARBA00008391"/>
    </source>
</evidence>
<dbReference type="GO" id="GO:0004422">
    <property type="term" value="F:hypoxanthine phosphoribosyltransferase activity"/>
    <property type="evidence" value="ECO:0007669"/>
    <property type="project" value="InterPro"/>
</dbReference>
<dbReference type="InterPro" id="IPR029057">
    <property type="entry name" value="PRTase-like"/>
</dbReference>
<dbReference type="GO" id="GO:0006166">
    <property type="term" value="P:purine ribonucleoside salvage"/>
    <property type="evidence" value="ECO:0007669"/>
    <property type="project" value="UniProtKB-KW"/>
</dbReference>
<dbReference type="Proteomes" id="UP001230188">
    <property type="component" value="Unassembled WGS sequence"/>
</dbReference>
<evidence type="ECO:0000256" key="9">
    <source>
        <dbReference type="ARBA" id="ARBA00022723"/>
    </source>
</evidence>
<keyword evidence="12 13" id="KW-0460">Magnesium</keyword>
<dbReference type="GO" id="GO:0046100">
    <property type="term" value="P:hypoxanthine metabolic process"/>
    <property type="evidence" value="ECO:0007669"/>
    <property type="project" value="TreeGrafter"/>
</dbReference>
<dbReference type="PANTHER" id="PTHR43340">
    <property type="entry name" value="HYPOXANTHINE-GUANINE PHOSPHORIBOSYLTRANSFERASE"/>
    <property type="match status" value="1"/>
</dbReference>
<evidence type="ECO:0000259" key="14">
    <source>
        <dbReference type="Pfam" id="PF00156"/>
    </source>
</evidence>
<keyword evidence="9 13" id="KW-0479">Metal-binding</keyword>
<dbReference type="GO" id="GO:0000166">
    <property type="term" value="F:nucleotide binding"/>
    <property type="evidence" value="ECO:0007669"/>
    <property type="project" value="UniProtKB-KW"/>
</dbReference>
<organism evidence="15 16">
    <name type="scientific">Chrysophaeum taylorii</name>
    <dbReference type="NCBI Taxonomy" id="2483200"/>
    <lineage>
        <taxon>Eukaryota</taxon>
        <taxon>Sar</taxon>
        <taxon>Stramenopiles</taxon>
        <taxon>Ochrophyta</taxon>
        <taxon>Pelagophyceae</taxon>
        <taxon>Pelagomonadales</taxon>
        <taxon>Pelagomonadaceae</taxon>
        <taxon>Chrysophaeum</taxon>
    </lineage>
</organism>
<reference evidence="15" key="1">
    <citation type="submission" date="2023-01" db="EMBL/GenBank/DDBJ databases">
        <title>Metagenome sequencing of chrysophaentin producing Chrysophaeum taylorii.</title>
        <authorList>
            <person name="Davison J."/>
            <person name="Bewley C."/>
        </authorList>
    </citation>
    <scope>NUCLEOTIDE SEQUENCE</scope>
    <source>
        <strain evidence="15">NIES-1699</strain>
    </source>
</reference>
<dbReference type="GO" id="GO:0032263">
    <property type="term" value="P:GMP salvage"/>
    <property type="evidence" value="ECO:0007669"/>
    <property type="project" value="TreeGrafter"/>
</dbReference>
<dbReference type="InterPro" id="IPR050408">
    <property type="entry name" value="HGPRT"/>
</dbReference>
<evidence type="ECO:0000313" key="16">
    <source>
        <dbReference type="Proteomes" id="UP001230188"/>
    </source>
</evidence>
<comment type="cofactor">
    <cofactor evidence="1 13">
        <name>Mg(2+)</name>
        <dbReference type="ChEBI" id="CHEBI:18420"/>
    </cofactor>
</comment>
<dbReference type="GO" id="GO:0032264">
    <property type="term" value="P:IMP salvage"/>
    <property type="evidence" value="ECO:0007669"/>
    <property type="project" value="TreeGrafter"/>
</dbReference>
<dbReference type="Gene3D" id="3.40.50.2020">
    <property type="match status" value="1"/>
</dbReference>
<comment type="subcellular location">
    <subcellularLocation>
        <location evidence="2 13">Cytoplasm</location>
    </subcellularLocation>
</comment>
<evidence type="ECO:0000256" key="5">
    <source>
        <dbReference type="ARBA" id="ARBA00011895"/>
    </source>
</evidence>
<comment type="similarity">
    <text evidence="4 13">Belongs to the purine/pyrimidine phosphoribosyltransferase family.</text>
</comment>
<comment type="caution">
    <text evidence="15">The sequence shown here is derived from an EMBL/GenBank/DDBJ whole genome shotgun (WGS) entry which is preliminary data.</text>
</comment>
<comment type="pathway">
    <text evidence="3 13">Purine metabolism; IMP biosynthesis via salvage pathway; IMP from hypoxanthine: step 1/1.</text>
</comment>
<keyword evidence="6 13" id="KW-0963">Cytoplasm</keyword>
<dbReference type="CDD" id="cd06223">
    <property type="entry name" value="PRTases_typeI"/>
    <property type="match status" value="1"/>
</dbReference>
<dbReference type="GO" id="GO:0006178">
    <property type="term" value="P:guanine salvage"/>
    <property type="evidence" value="ECO:0007669"/>
    <property type="project" value="TreeGrafter"/>
</dbReference>
<dbReference type="PANTHER" id="PTHR43340:SF1">
    <property type="entry name" value="HYPOXANTHINE PHOSPHORIBOSYLTRANSFERASE"/>
    <property type="match status" value="1"/>
</dbReference>
<evidence type="ECO:0000256" key="11">
    <source>
        <dbReference type="ARBA" id="ARBA00022741"/>
    </source>
</evidence>
<keyword evidence="10 13" id="KW-0660">Purine salvage</keyword>
<evidence type="ECO:0000313" key="15">
    <source>
        <dbReference type="EMBL" id="KAJ8604829.1"/>
    </source>
</evidence>
<name>A0AAD7UFL8_9STRA</name>
<evidence type="ECO:0000256" key="10">
    <source>
        <dbReference type="ARBA" id="ARBA00022726"/>
    </source>
</evidence>
<comment type="catalytic activity">
    <reaction evidence="13">
        <text>IMP + diphosphate = hypoxanthine + 5-phospho-alpha-D-ribose 1-diphosphate</text>
        <dbReference type="Rhea" id="RHEA:17973"/>
        <dbReference type="ChEBI" id="CHEBI:17368"/>
        <dbReference type="ChEBI" id="CHEBI:33019"/>
        <dbReference type="ChEBI" id="CHEBI:58017"/>
        <dbReference type="ChEBI" id="CHEBI:58053"/>
        <dbReference type="EC" id="2.4.2.8"/>
    </reaction>
</comment>
<dbReference type="EC" id="2.4.2.8" evidence="5 13"/>
<dbReference type="InterPro" id="IPR000836">
    <property type="entry name" value="PRTase_dom"/>
</dbReference>
<evidence type="ECO:0000256" key="2">
    <source>
        <dbReference type="ARBA" id="ARBA00004496"/>
    </source>
</evidence>
<keyword evidence="8 13" id="KW-0808">Transferase</keyword>
<evidence type="ECO:0000256" key="1">
    <source>
        <dbReference type="ARBA" id="ARBA00001946"/>
    </source>
</evidence>
<gene>
    <name evidence="15" type="ORF">CTAYLR_001035</name>
</gene>
<dbReference type="InterPro" id="IPR005904">
    <property type="entry name" value="Hxn_phspho_trans"/>
</dbReference>
<keyword evidence="16" id="KW-1185">Reference proteome</keyword>
<sequence length="155" mass="16849">MVVVGLLDGVFMFVADLSRDIEVPHVVDFVVASSYGANTVSSGNVKIKKDASASVRGKHVLIVDDICDSGRTLASLAELFRSREAASVRTCCLLDKTCRRVVDVQPDYVGAVIDDHFVVGYGMDWDAKYRSLPFIGIVKPHLYDPAARVEEGDDG</sequence>
<protein>
    <recommendedName>
        <fullName evidence="5 13">Hypoxanthine phosphoribosyltransferase</fullName>
        <ecNumber evidence="5 13">2.4.2.8</ecNumber>
    </recommendedName>
</protein>